<evidence type="ECO:0008006" key="3">
    <source>
        <dbReference type="Google" id="ProtNLM"/>
    </source>
</evidence>
<dbReference type="STRING" id="469383.Cwoe_0316"/>
<dbReference type="Gene3D" id="3.60.15.10">
    <property type="entry name" value="Ribonuclease Z/Hydroxyacylglutathione hydrolase-like"/>
    <property type="match status" value="1"/>
</dbReference>
<dbReference type="SUPFAM" id="SSF56281">
    <property type="entry name" value="Metallo-hydrolase/oxidoreductase"/>
    <property type="match status" value="1"/>
</dbReference>
<dbReference type="KEGG" id="cwo:Cwoe_0316"/>
<evidence type="ECO:0000313" key="2">
    <source>
        <dbReference type="Proteomes" id="UP000008229"/>
    </source>
</evidence>
<dbReference type="Proteomes" id="UP000008229">
    <property type="component" value="Chromosome"/>
</dbReference>
<dbReference type="InterPro" id="IPR036866">
    <property type="entry name" value="RibonucZ/Hydroxyglut_hydro"/>
</dbReference>
<evidence type="ECO:0000313" key="1">
    <source>
        <dbReference type="EMBL" id="ADB48752.1"/>
    </source>
</evidence>
<reference evidence="1 2" key="1">
    <citation type="journal article" date="2010" name="Stand. Genomic Sci.">
        <title>Complete genome sequence of Conexibacter woesei type strain (ID131577).</title>
        <authorList>
            <person name="Pukall R."/>
            <person name="Lapidus A."/>
            <person name="Glavina Del Rio T."/>
            <person name="Copeland A."/>
            <person name="Tice H."/>
            <person name="Cheng J.-F."/>
            <person name="Lucas S."/>
            <person name="Chen F."/>
            <person name="Nolan M."/>
            <person name="Bruce D."/>
            <person name="Goodwin L."/>
            <person name="Pitluck S."/>
            <person name="Mavromatis K."/>
            <person name="Ivanova N."/>
            <person name="Ovchinnikova G."/>
            <person name="Pati A."/>
            <person name="Chen A."/>
            <person name="Palaniappan K."/>
            <person name="Land M."/>
            <person name="Hauser L."/>
            <person name="Chang Y.-J."/>
            <person name="Jeffries C.D."/>
            <person name="Chain P."/>
            <person name="Meincke L."/>
            <person name="Sims D."/>
            <person name="Brettin T."/>
            <person name="Detter J.C."/>
            <person name="Rohde M."/>
            <person name="Goeker M."/>
            <person name="Bristow J."/>
            <person name="Eisen J.A."/>
            <person name="Markowitz V."/>
            <person name="Kyrpides N.C."/>
            <person name="Klenk H.-P."/>
            <person name="Hugenholtz P."/>
        </authorList>
    </citation>
    <scope>NUCLEOTIDE SEQUENCE [LARGE SCALE GENOMIC DNA]</scope>
    <source>
        <strain evidence="2">DSM 14684 / CIP 108061 / JCM 11494 / NBRC 100937 / ID131577</strain>
    </source>
</reference>
<dbReference type="EMBL" id="CP001854">
    <property type="protein sequence ID" value="ADB48752.1"/>
    <property type="molecule type" value="Genomic_DNA"/>
</dbReference>
<dbReference type="HOGENOM" id="CLU_529679_0_0_11"/>
<accession>D3F679</accession>
<organism evidence="1 2">
    <name type="scientific">Conexibacter woesei (strain DSM 14684 / CCUG 47730 / CIP 108061 / JCM 11494 / NBRC 100937 / ID131577)</name>
    <dbReference type="NCBI Taxonomy" id="469383"/>
    <lineage>
        <taxon>Bacteria</taxon>
        <taxon>Bacillati</taxon>
        <taxon>Actinomycetota</taxon>
        <taxon>Thermoleophilia</taxon>
        <taxon>Solirubrobacterales</taxon>
        <taxon>Conexibacteraceae</taxon>
        <taxon>Conexibacter</taxon>
    </lineage>
</organism>
<dbReference type="OrthoDB" id="2971563at2"/>
<keyword evidence="2" id="KW-1185">Reference proteome</keyword>
<gene>
    <name evidence="1" type="ordered locus">Cwoe_0316</name>
</gene>
<reference evidence="2" key="2">
    <citation type="submission" date="2010-01" db="EMBL/GenBank/DDBJ databases">
        <title>The complete genome of Conexibacter woesei DSM 14684.</title>
        <authorList>
            <consortium name="US DOE Joint Genome Institute (JGI-PGF)"/>
            <person name="Lucas S."/>
            <person name="Copeland A."/>
            <person name="Lapidus A."/>
            <person name="Glavina del Rio T."/>
            <person name="Dalin E."/>
            <person name="Tice H."/>
            <person name="Bruce D."/>
            <person name="Goodwin L."/>
            <person name="Pitluck S."/>
            <person name="Kyrpides N."/>
            <person name="Mavromatis K."/>
            <person name="Ivanova N."/>
            <person name="Mikhailova N."/>
            <person name="Chertkov O."/>
            <person name="Brettin T."/>
            <person name="Detter J.C."/>
            <person name="Han C."/>
            <person name="Larimer F."/>
            <person name="Land M."/>
            <person name="Hauser L."/>
            <person name="Markowitz V."/>
            <person name="Cheng J.-F."/>
            <person name="Hugenholtz P."/>
            <person name="Woyke T."/>
            <person name="Wu D."/>
            <person name="Pukall R."/>
            <person name="Steenblock K."/>
            <person name="Schneider S."/>
            <person name="Klenk H.-P."/>
            <person name="Eisen J.A."/>
        </authorList>
    </citation>
    <scope>NUCLEOTIDE SEQUENCE [LARGE SCALE GENOMIC DNA]</scope>
    <source>
        <strain evidence="2">DSM 14684 / CIP 108061 / JCM 11494 / NBRC 100937 / ID131577</strain>
    </source>
</reference>
<protein>
    <recommendedName>
        <fullName evidence="3">Metallo-beta-lactamase domain-containing protein</fullName>
    </recommendedName>
</protein>
<sequence>MWHDGLNVAFLNVEQGDSTLVRLHGDRSWAALVDGGYARYYARHHDWVATHAPHVNLLVGTHCDADHLEGLCSLLDSPDCPRVDLALVPPFLHPTGNLIEAPQLDGPAAGYSAFASDHLILGGLRSCLRSLDALIGETGLSRAIRDGLPHAIDAIGARVEEFDGLPLPELWPTEEPRLAQAVAATGATTATAPADVLDDERLLRTEQACFEAGLPALSDLVEATRRLAQHPLAAQVAQQAQRQRGIEGALVRGALEFSADAVTATTLDRLIRLLRGRGIPIHTGPAPARAQPQGTPVETWHLAPVGGYVAQLRHALPVVKEAFAQLYTDPGLPSNVNRLSHVVAFRSRQAMSAGQRFGVLLSGDSGFQRARGRSHESLSEGWEQVLDWARLVHVPHHGGTSGHFGSRLSMALSDRPGPLDLYLSVGFPNTGSLPHRGFSRLLDALVARGAEPLTLHMSAVPRPAALGSPWRDRVEPAAAVTPGAPGADRIVLCQCTGGWGPLSRDPRHISVSSA</sequence>
<proteinExistence type="predicted"/>
<name>D3F679_CONWI</name>
<dbReference type="RefSeq" id="WP_012931805.1">
    <property type="nucleotide sequence ID" value="NC_013739.1"/>
</dbReference>
<dbReference type="eggNOG" id="COG2333">
    <property type="taxonomic scope" value="Bacteria"/>
</dbReference>
<dbReference type="AlphaFoldDB" id="D3F679"/>